<protein>
    <submittedName>
        <fullName evidence="2">Uncharacterized protein</fullName>
    </submittedName>
</protein>
<comment type="caution">
    <text evidence="2">The sequence shown here is derived from an EMBL/GenBank/DDBJ whole genome shotgun (WGS) entry which is preliminary data.</text>
</comment>
<dbReference type="AlphaFoldDB" id="A0A821F480"/>
<feature type="compositionally biased region" description="Low complexity" evidence="1">
    <location>
        <begin position="1"/>
        <end position="24"/>
    </location>
</feature>
<name>A0A821F480_9BILA</name>
<feature type="region of interest" description="Disordered" evidence="1">
    <location>
        <begin position="1"/>
        <end position="37"/>
    </location>
</feature>
<reference evidence="2" key="1">
    <citation type="submission" date="2021-02" db="EMBL/GenBank/DDBJ databases">
        <authorList>
            <person name="Nowell W R."/>
        </authorList>
    </citation>
    <scope>NUCLEOTIDE SEQUENCE</scope>
</reference>
<sequence length="641" mass="73844">MSADGASSLLIPSSSKTPSSMKASGNAQLSSTEAISEVPSTGTVLSKVVSRDSFNATQKYEFYFDDSSSEEDEELLKSTKLLKIDESSKALTKINITYKLSFIAHEVAEHVWRSKEVNDRYYKEKRKQLPQNKNKIINDDRFRTWIDDCAKESYREWTGADCIDENVFTKKTTKNQLEQIKKHVLENKRKFIEYFYHGLAPTVNAFVESMRTFVESFYQSAQCIRSLKIIGKDGIREFLINELQHLDCYKKKHKIGDTVEMNSKSRLLHSQAAKREYNNIEKKSPSGLKKTLFDLLLNNTKNISIETFIAQHRETLQASYVTQEYADIFMINFSQKVKNELMKESNSLSRALLSDQFLLVPNTKDYTAINFIARLRLINRSAIRRLKNGASVLQQITGYDKYSIIHIYVFPCVETQFIEHQQFIIKSKTRVDKILALGSYNDIFTSIGRLEEHLKVNDAEIATWVWNTFKGDHFNLTTNTEANLTSDENFDIKVFIGSLAALLFGTEVSRNIVCIIIHPMMLELIMKEELTWEELLIDDTLMPMASDGATAASRSLRVTYKHYLSLSYRSYSYDYAKNQILSSDDASVVEFVKKEHYIIDMWIRMKSTKKYPENIPTEDVISMICQAVKGWYGIDIVNDFS</sequence>
<feature type="compositionally biased region" description="Polar residues" evidence="1">
    <location>
        <begin position="25"/>
        <end position="37"/>
    </location>
</feature>
<accession>A0A821F480</accession>
<evidence type="ECO:0000313" key="2">
    <source>
        <dbReference type="EMBL" id="CAF4646263.1"/>
    </source>
</evidence>
<gene>
    <name evidence="2" type="ORF">TSG867_LOCUS30501</name>
</gene>
<evidence type="ECO:0000256" key="1">
    <source>
        <dbReference type="SAM" id="MobiDB-lite"/>
    </source>
</evidence>
<dbReference type="EMBL" id="CAJOBQ010004903">
    <property type="protein sequence ID" value="CAF4646263.1"/>
    <property type="molecule type" value="Genomic_DNA"/>
</dbReference>
<dbReference type="Proteomes" id="UP000663862">
    <property type="component" value="Unassembled WGS sequence"/>
</dbReference>
<organism evidence="2 3">
    <name type="scientific">Rotaria socialis</name>
    <dbReference type="NCBI Taxonomy" id="392032"/>
    <lineage>
        <taxon>Eukaryota</taxon>
        <taxon>Metazoa</taxon>
        <taxon>Spiralia</taxon>
        <taxon>Gnathifera</taxon>
        <taxon>Rotifera</taxon>
        <taxon>Eurotatoria</taxon>
        <taxon>Bdelloidea</taxon>
        <taxon>Philodinida</taxon>
        <taxon>Philodinidae</taxon>
        <taxon>Rotaria</taxon>
    </lineage>
</organism>
<evidence type="ECO:0000313" key="3">
    <source>
        <dbReference type="Proteomes" id="UP000663862"/>
    </source>
</evidence>
<proteinExistence type="predicted"/>